<dbReference type="PIRSF" id="PIRSF002741">
    <property type="entry name" value="MppA"/>
    <property type="match status" value="1"/>
</dbReference>
<protein>
    <submittedName>
        <fullName evidence="6">Peptide ABC transporter substrate-binding protein</fullName>
    </submittedName>
</protein>
<comment type="caution">
    <text evidence="6">The sequence shown here is derived from an EMBL/GenBank/DDBJ whole genome shotgun (WGS) entry which is preliminary data.</text>
</comment>
<evidence type="ECO:0000259" key="5">
    <source>
        <dbReference type="Pfam" id="PF00496"/>
    </source>
</evidence>
<evidence type="ECO:0000256" key="3">
    <source>
        <dbReference type="ARBA" id="ARBA00022448"/>
    </source>
</evidence>
<dbReference type="Gene3D" id="3.10.105.10">
    <property type="entry name" value="Dipeptide-binding Protein, Domain 3"/>
    <property type="match status" value="1"/>
</dbReference>
<evidence type="ECO:0000256" key="4">
    <source>
        <dbReference type="ARBA" id="ARBA00022729"/>
    </source>
</evidence>
<dbReference type="AlphaFoldDB" id="A0A537JJG1"/>
<dbReference type="GO" id="GO:0042597">
    <property type="term" value="C:periplasmic space"/>
    <property type="evidence" value="ECO:0007669"/>
    <property type="project" value="UniProtKB-ARBA"/>
</dbReference>
<proteinExistence type="inferred from homology"/>
<reference evidence="6 7" key="1">
    <citation type="journal article" date="2019" name="Nat. Microbiol.">
        <title>Mediterranean grassland soil C-N compound turnover is dependent on rainfall and depth, and is mediated by genomically divergent microorganisms.</title>
        <authorList>
            <person name="Diamond S."/>
            <person name="Andeer P.F."/>
            <person name="Li Z."/>
            <person name="Crits-Christoph A."/>
            <person name="Burstein D."/>
            <person name="Anantharaman K."/>
            <person name="Lane K.R."/>
            <person name="Thomas B.C."/>
            <person name="Pan C."/>
            <person name="Northen T.R."/>
            <person name="Banfield J.F."/>
        </authorList>
    </citation>
    <scope>NUCLEOTIDE SEQUENCE [LARGE SCALE GENOMIC DNA]</scope>
    <source>
        <strain evidence="6">NP_7</strain>
    </source>
</reference>
<sequence length="567" mass="63259">MRHYDGNTGRLARAVWLVMAGAALGIGPGSTVGAATVNSAGTSLPGDAAPPSAQVLTLLGREGTYIDWSKTVQKSQWHPGLMSEPLIMQDINAEIKPLAAERWTISPDGRTWTFFLRRGLQWSDGAPLTAEDFEYTLKRIADPQTGFDVAWYFGAIKGFTEANEGKASVDLIGVVTANPTTLQITTTDPTPYLPMLLSDLYVVPKHIVSKVGDTWSTSPATAVSAGPFKLASWERDRMLVYAANPLYRGLRKPYLERIVYKIGRDETLFPAYLGGEIDAIPWIYEGSVSPSDIARIQADPRLKGESYTWPYYQTWWIAFGGEQTAFKDPRVRRAFAMAVDRDAIIKSVWRGMAAPAYGMLPPGFHCADPARLKGAAPFNPEQAKRLLAEAGYPDGKGFPKYDLLLRAASPSVQTAGEAIQAMIKQNLGIDVGVQNLERKLFMDRLNKHELPLVLIPWEYDYFDASNFMNIYRTGGRHPWSNAEYDRLVNEANSTMSEAQRCATYRKAEDVLVRDPGAAFLWHPTVIQLWKPWVKGEIQRRNKFGIVGWQRPSKADMLPYIYIGREKK</sequence>
<evidence type="ECO:0000256" key="1">
    <source>
        <dbReference type="ARBA" id="ARBA00004196"/>
    </source>
</evidence>
<dbReference type="SUPFAM" id="SSF53850">
    <property type="entry name" value="Periplasmic binding protein-like II"/>
    <property type="match status" value="1"/>
</dbReference>
<dbReference type="EMBL" id="VBAO01000065">
    <property type="protein sequence ID" value="TMI83679.1"/>
    <property type="molecule type" value="Genomic_DNA"/>
</dbReference>
<evidence type="ECO:0000313" key="7">
    <source>
        <dbReference type="Proteomes" id="UP000320048"/>
    </source>
</evidence>
<dbReference type="GO" id="GO:1904680">
    <property type="term" value="F:peptide transmembrane transporter activity"/>
    <property type="evidence" value="ECO:0007669"/>
    <property type="project" value="TreeGrafter"/>
</dbReference>
<dbReference type="CDD" id="cd08504">
    <property type="entry name" value="PBP2_OppA"/>
    <property type="match status" value="1"/>
</dbReference>
<name>A0A537JJG1_9BACT</name>
<dbReference type="InterPro" id="IPR039424">
    <property type="entry name" value="SBP_5"/>
</dbReference>
<dbReference type="PANTHER" id="PTHR30290:SF10">
    <property type="entry name" value="PERIPLASMIC OLIGOPEPTIDE-BINDING PROTEIN-RELATED"/>
    <property type="match status" value="1"/>
</dbReference>
<comment type="similarity">
    <text evidence="2">Belongs to the bacterial solute-binding protein 5 family.</text>
</comment>
<dbReference type="GO" id="GO:0015833">
    <property type="term" value="P:peptide transport"/>
    <property type="evidence" value="ECO:0007669"/>
    <property type="project" value="TreeGrafter"/>
</dbReference>
<dbReference type="PANTHER" id="PTHR30290">
    <property type="entry name" value="PERIPLASMIC BINDING COMPONENT OF ABC TRANSPORTER"/>
    <property type="match status" value="1"/>
</dbReference>
<dbReference type="Gene3D" id="3.90.76.10">
    <property type="entry name" value="Dipeptide-binding Protein, Domain 1"/>
    <property type="match status" value="1"/>
</dbReference>
<keyword evidence="4" id="KW-0732">Signal</keyword>
<keyword evidence="3" id="KW-0813">Transport</keyword>
<organism evidence="6 7">
    <name type="scientific">Candidatus Segetimicrobium genomatis</name>
    <dbReference type="NCBI Taxonomy" id="2569760"/>
    <lineage>
        <taxon>Bacteria</taxon>
        <taxon>Bacillati</taxon>
        <taxon>Candidatus Sysuimicrobiota</taxon>
        <taxon>Candidatus Sysuimicrobiia</taxon>
        <taxon>Candidatus Sysuimicrobiales</taxon>
        <taxon>Candidatus Segetimicrobiaceae</taxon>
        <taxon>Candidatus Segetimicrobium</taxon>
    </lineage>
</organism>
<dbReference type="Proteomes" id="UP000320048">
    <property type="component" value="Unassembled WGS sequence"/>
</dbReference>
<evidence type="ECO:0000313" key="6">
    <source>
        <dbReference type="EMBL" id="TMI83679.1"/>
    </source>
</evidence>
<evidence type="ECO:0000256" key="2">
    <source>
        <dbReference type="ARBA" id="ARBA00005695"/>
    </source>
</evidence>
<dbReference type="GO" id="GO:0043190">
    <property type="term" value="C:ATP-binding cassette (ABC) transporter complex"/>
    <property type="evidence" value="ECO:0007669"/>
    <property type="project" value="InterPro"/>
</dbReference>
<dbReference type="InterPro" id="IPR000914">
    <property type="entry name" value="SBP_5_dom"/>
</dbReference>
<gene>
    <name evidence="6" type="ORF">E6H04_02495</name>
</gene>
<comment type="subcellular location">
    <subcellularLocation>
        <location evidence="1">Cell envelope</location>
    </subcellularLocation>
</comment>
<dbReference type="GO" id="GO:0030313">
    <property type="term" value="C:cell envelope"/>
    <property type="evidence" value="ECO:0007669"/>
    <property type="project" value="UniProtKB-SubCell"/>
</dbReference>
<dbReference type="Pfam" id="PF00496">
    <property type="entry name" value="SBP_bac_5"/>
    <property type="match status" value="1"/>
</dbReference>
<dbReference type="InterPro" id="IPR030678">
    <property type="entry name" value="Peptide/Ni-bd"/>
</dbReference>
<accession>A0A537JJG1</accession>
<dbReference type="Gene3D" id="3.40.190.10">
    <property type="entry name" value="Periplasmic binding protein-like II"/>
    <property type="match status" value="1"/>
</dbReference>
<feature type="domain" description="Solute-binding protein family 5" evidence="5">
    <location>
        <begin position="94"/>
        <end position="475"/>
    </location>
</feature>